<sequence length="527" mass="56671">MKRRLGVILSGVLLTAACGGGLPEPEAAPGGRWEQRVVAPVSFLLQTASNDWWMEARITASSAPSRVDVSVNGGAWTALSQAGWDVNVWTRSQSFAGSRVRVRAVNPGGTATSCEALFQPGAVLSLCASDGVYATEPTPDAGVDAGTDAGVDAGTDAGVDAGTDAGTPNPPGAAGYLHTEGATIYTSTGQKVRLTSVNWFGFEGSSRIPYGLDRRALGSLLDQVKALGYNSLRLPYSNSVLRAGVYPDAAYLNTSLNPGLAGLTSLQVMDRIIDAAGTRGLRVVLDRHRPDASSQSELWYRSNRAAEEQAWIDDWKMLAQRYKGNATVVGVDLHNEPHGRATWGDGNLDTDWRLAAERAGNAILGVNPDLLIIVEGIEAYANNWYWWGGNLRGARDFPVRLNVAGRLVYSAHDYPESVYAQPWFQNKGATGYPANLPALWDATWGYLVKENRAPVWLGEFGTKLQLDSDRLWLQTLTGYLSSNGMSFAFWSLNPNSDDTGGLLQDDWTTVQQAKQTLIAPALAPLIP</sequence>
<evidence type="ECO:0000256" key="5">
    <source>
        <dbReference type="ARBA" id="ARBA00023277"/>
    </source>
</evidence>
<dbReference type="AlphaFoldDB" id="A0A1I0JDQ8"/>
<dbReference type="PANTHER" id="PTHR35923">
    <property type="entry name" value="MAJOR EXTRACELLULAR ENDOGLUCANASE"/>
    <property type="match status" value="1"/>
</dbReference>
<reference evidence="11" key="1">
    <citation type="submission" date="2016-10" db="EMBL/GenBank/DDBJ databases">
        <authorList>
            <person name="Varghese N."/>
            <person name="Submissions S."/>
        </authorList>
    </citation>
    <scope>NUCLEOTIDE SEQUENCE [LARGE SCALE GENOMIC DNA]</scope>
    <source>
        <strain evidence="11">DSM 16858</strain>
    </source>
</reference>
<dbReference type="InterPro" id="IPR001547">
    <property type="entry name" value="Glyco_hydro_5"/>
</dbReference>
<evidence type="ECO:0000256" key="3">
    <source>
        <dbReference type="ARBA" id="ARBA00022801"/>
    </source>
</evidence>
<evidence type="ECO:0000256" key="6">
    <source>
        <dbReference type="ARBA" id="ARBA00023295"/>
    </source>
</evidence>
<dbReference type="InterPro" id="IPR018087">
    <property type="entry name" value="Glyco_hydro_5_CS"/>
</dbReference>
<keyword evidence="5" id="KW-0119">Carbohydrate metabolism</keyword>
<gene>
    <name evidence="10" type="ORF">SAMN05443639_107185</name>
</gene>
<organism evidence="10 11">
    <name type="scientific">Stigmatella erecta</name>
    <dbReference type="NCBI Taxonomy" id="83460"/>
    <lineage>
        <taxon>Bacteria</taxon>
        <taxon>Pseudomonadati</taxon>
        <taxon>Myxococcota</taxon>
        <taxon>Myxococcia</taxon>
        <taxon>Myxococcales</taxon>
        <taxon>Cystobacterineae</taxon>
        <taxon>Archangiaceae</taxon>
        <taxon>Stigmatella</taxon>
    </lineage>
</organism>
<dbReference type="Pfam" id="PF00150">
    <property type="entry name" value="Cellulase"/>
    <property type="match status" value="1"/>
</dbReference>
<comment type="similarity">
    <text evidence="8">Belongs to the glycosyl hydrolase 5 (cellulase A) family.</text>
</comment>
<dbReference type="EMBL" id="FOIJ01000007">
    <property type="protein sequence ID" value="SEU08253.1"/>
    <property type="molecule type" value="Genomic_DNA"/>
</dbReference>
<dbReference type="PANTHER" id="PTHR35923:SF2">
    <property type="entry name" value="ENDOGLUCANASE"/>
    <property type="match status" value="1"/>
</dbReference>
<keyword evidence="3 8" id="KW-0378">Hydrolase</keyword>
<dbReference type="GO" id="GO:0030245">
    <property type="term" value="P:cellulose catabolic process"/>
    <property type="evidence" value="ECO:0007669"/>
    <property type="project" value="UniProtKB-KW"/>
</dbReference>
<comment type="catalytic activity">
    <reaction evidence="1">
        <text>Endohydrolysis of (1-&gt;4)-beta-D-glucosidic linkages in cellulose, lichenin and cereal beta-D-glucans.</text>
        <dbReference type="EC" id="3.2.1.4"/>
    </reaction>
</comment>
<dbReference type="PROSITE" id="PS51257">
    <property type="entry name" value="PROKAR_LIPOPROTEIN"/>
    <property type="match status" value="1"/>
</dbReference>
<dbReference type="PROSITE" id="PS00659">
    <property type="entry name" value="GLYCOSYL_HYDROL_F5"/>
    <property type="match status" value="1"/>
</dbReference>
<keyword evidence="6 8" id="KW-0326">Glycosidase</keyword>
<dbReference type="SUPFAM" id="SSF51445">
    <property type="entry name" value="(Trans)glycosidases"/>
    <property type="match status" value="1"/>
</dbReference>
<evidence type="ECO:0000256" key="8">
    <source>
        <dbReference type="RuleBase" id="RU361153"/>
    </source>
</evidence>
<name>A0A1I0JDQ8_9BACT</name>
<evidence type="ECO:0000256" key="1">
    <source>
        <dbReference type="ARBA" id="ARBA00000966"/>
    </source>
</evidence>
<dbReference type="EC" id="3.2.1.4" evidence="2"/>
<feature type="domain" description="Glycoside hydrolase family 5" evidence="9">
    <location>
        <begin position="192"/>
        <end position="496"/>
    </location>
</feature>
<evidence type="ECO:0000259" key="9">
    <source>
        <dbReference type="Pfam" id="PF00150"/>
    </source>
</evidence>
<protein>
    <recommendedName>
        <fullName evidence="2">cellulase</fullName>
        <ecNumber evidence="2">3.2.1.4</ecNumber>
    </recommendedName>
</protein>
<proteinExistence type="inferred from homology"/>
<keyword evidence="11" id="KW-1185">Reference proteome</keyword>
<evidence type="ECO:0000313" key="11">
    <source>
        <dbReference type="Proteomes" id="UP000199181"/>
    </source>
</evidence>
<evidence type="ECO:0000256" key="4">
    <source>
        <dbReference type="ARBA" id="ARBA00023001"/>
    </source>
</evidence>
<accession>A0A1I0JDQ8</accession>
<evidence type="ECO:0000256" key="7">
    <source>
        <dbReference type="ARBA" id="ARBA00023326"/>
    </source>
</evidence>
<keyword evidence="7" id="KW-0624">Polysaccharide degradation</keyword>
<evidence type="ECO:0000313" key="10">
    <source>
        <dbReference type="EMBL" id="SEU08253.1"/>
    </source>
</evidence>
<dbReference type="GO" id="GO:0008810">
    <property type="term" value="F:cellulase activity"/>
    <property type="evidence" value="ECO:0007669"/>
    <property type="project" value="UniProtKB-EC"/>
</dbReference>
<evidence type="ECO:0000256" key="2">
    <source>
        <dbReference type="ARBA" id="ARBA00012601"/>
    </source>
</evidence>
<dbReference type="Proteomes" id="UP000199181">
    <property type="component" value="Unassembled WGS sequence"/>
</dbReference>
<dbReference type="InterPro" id="IPR017853">
    <property type="entry name" value="GH"/>
</dbReference>
<dbReference type="Gene3D" id="3.20.20.80">
    <property type="entry name" value="Glycosidases"/>
    <property type="match status" value="1"/>
</dbReference>
<keyword evidence="4" id="KW-0136">Cellulose degradation</keyword>